<evidence type="ECO:0000256" key="4">
    <source>
        <dbReference type="ARBA" id="ARBA00022679"/>
    </source>
</evidence>
<keyword evidence="10" id="KW-1185">Reference proteome</keyword>
<dbReference type="PROSITE" id="PS00092">
    <property type="entry name" value="N6_MTASE"/>
    <property type="match status" value="1"/>
</dbReference>
<evidence type="ECO:0000259" key="8">
    <source>
        <dbReference type="Pfam" id="PF22837"/>
    </source>
</evidence>
<accession>A1BGJ6</accession>
<dbReference type="Pfam" id="PF22837">
    <property type="entry name" value="M_Eco57I_C"/>
    <property type="match status" value="1"/>
</dbReference>
<dbReference type="AlphaFoldDB" id="A1BGJ6"/>
<evidence type="ECO:0000256" key="3">
    <source>
        <dbReference type="ARBA" id="ARBA00022603"/>
    </source>
</evidence>
<evidence type="ECO:0000256" key="1">
    <source>
        <dbReference type="ARBA" id="ARBA00006594"/>
    </source>
</evidence>
<evidence type="ECO:0000256" key="5">
    <source>
        <dbReference type="ARBA" id="ARBA00022691"/>
    </source>
</evidence>
<dbReference type="InterPro" id="IPR029063">
    <property type="entry name" value="SAM-dependent_MTases_sf"/>
</dbReference>
<dbReference type="HOGENOM" id="CLU_020255_0_0_10"/>
<comment type="similarity">
    <text evidence="1">Belongs to the N(4)/N(6)-methyltransferase family.</text>
</comment>
<name>A1BGJ6_CHLPD</name>
<dbReference type="EC" id="2.1.1.72" evidence="2"/>
<dbReference type="KEGG" id="cph:Cpha266_1501"/>
<dbReference type="Pfam" id="PF07669">
    <property type="entry name" value="Eco57I"/>
    <property type="match status" value="1"/>
</dbReference>
<evidence type="ECO:0000313" key="9">
    <source>
        <dbReference type="EMBL" id="ABL65523.1"/>
    </source>
</evidence>
<reference evidence="9 10" key="1">
    <citation type="submission" date="2006-12" db="EMBL/GenBank/DDBJ databases">
        <title>Complete sequence of Chlorobium phaeobacteroides DSM 266.</title>
        <authorList>
            <consortium name="US DOE Joint Genome Institute"/>
            <person name="Copeland A."/>
            <person name="Lucas S."/>
            <person name="Lapidus A."/>
            <person name="Barry K."/>
            <person name="Detter J.C."/>
            <person name="Glavina del Rio T."/>
            <person name="Hammon N."/>
            <person name="Israni S."/>
            <person name="Pitluck S."/>
            <person name="Goltsman E."/>
            <person name="Schmutz J."/>
            <person name="Larimer F."/>
            <person name="Land M."/>
            <person name="Hauser L."/>
            <person name="Mikhailova N."/>
            <person name="Li T."/>
            <person name="Overmann J."/>
            <person name="Bryant D.A."/>
            <person name="Richardson P."/>
        </authorList>
    </citation>
    <scope>NUCLEOTIDE SEQUENCE [LARGE SCALE GENOMIC DNA]</scope>
    <source>
        <strain evidence="9 10">DSM 266</strain>
    </source>
</reference>
<comment type="catalytic activity">
    <reaction evidence="6">
        <text>a 2'-deoxyadenosine in DNA + S-adenosyl-L-methionine = an N(6)-methyl-2'-deoxyadenosine in DNA + S-adenosyl-L-homocysteine + H(+)</text>
        <dbReference type="Rhea" id="RHEA:15197"/>
        <dbReference type="Rhea" id="RHEA-COMP:12418"/>
        <dbReference type="Rhea" id="RHEA-COMP:12419"/>
        <dbReference type="ChEBI" id="CHEBI:15378"/>
        <dbReference type="ChEBI" id="CHEBI:57856"/>
        <dbReference type="ChEBI" id="CHEBI:59789"/>
        <dbReference type="ChEBI" id="CHEBI:90615"/>
        <dbReference type="ChEBI" id="CHEBI:90616"/>
        <dbReference type="EC" id="2.1.1.72"/>
    </reaction>
</comment>
<dbReference type="REBASE" id="14097">
    <property type="entry name" value="M.Cph266ORF1501P"/>
</dbReference>
<organism evidence="9 10">
    <name type="scientific">Chlorobium phaeobacteroides (strain DSM 266 / SMG 266 / 2430)</name>
    <dbReference type="NCBI Taxonomy" id="290317"/>
    <lineage>
        <taxon>Bacteria</taxon>
        <taxon>Pseudomonadati</taxon>
        <taxon>Chlorobiota</taxon>
        <taxon>Chlorobiia</taxon>
        <taxon>Chlorobiales</taxon>
        <taxon>Chlorobiaceae</taxon>
        <taxon>Chlorobium/Pelodictyon group</taxon>
        <taxon>Chlorobium</taxon>
    </lineage>
</organism>
<dbReference type="RefSeq" id="WP_011745335.1">
    <property type="nucleotide sequence ID" value="NC_008639.1"/>
</dbReference>
<dbReference type="InterPro" id="IPR050953">
    <property type="entry name" value="N4_N6_ade-DNA_methylase"/>
</dbReference>
<feature type="domain" description="Type II methyltransferase M.TaqI-like" evidence="7">
    <location>
        <begin position="121"/>
        <end position="220"/>
    </location>
</feature>
<dbReference type="PANTHER" id="PTHR33841">
    <property type="entry name" value="DNA METHYLTRANSFERASE YEEA-RELATED"/>
    <property type="match status" value="1"/>
</dbReference>
<dbReference type="GO" id="GO:0006304">
    <property type="term" value="P:DNA modification"/>
    <property type="evidence" value="ECO:0007669"/>
    <property type="project" value="InterPro"/>
</dbReference>
<dbReference type="STRING" id="290317.Cpha266_1501"/>
<proteinExistence type="inferred from homology"/>
<evidence type="ECO:0000259" key="7">
    <source>
        <dbReference type="Pfam" id="PF07669"/>
    </source>
</evidence>
<dbReference type="InterPro" id="IPR011639">
    <property type="entry name" value="MethylTrfase_TaqI-like_dom"/>
</dbReference>
<dbReference type="GO" id="GO:0032259">
    <property type="term" value="P:methylation"/>
    <property type="evidence" value="ECO:0007669"/>
    <property type="project" value="UniProtKB-KW"/>
</dbReference>
<dbReference type="GO" id="GO:0009007">
    <property type="term" value="F:site-specific DNA-methyltransferase (adenine-specific) activity"/>
    <property type="evidence" value="ECO:0007669"/>
    <property type="project" value="UniProtKB-EC"/>
</dbReference>
<protein>
    <recommendedName>
        <fullName evidence="2">site-specific DNA-methyltransferase (adenine-specific)</fullName>
        <ecNumber evidence="2">2.1.1.72</ecNumber>
    </recommendedName>
</protein>
<gene>
    <name evidence="9" type="ordered locus">Cpha266_1501</name>
</gene>
<dbReference type="eggNOG" id="COG0827">
    <property type="taxonomic scope" value="Bacteria"/>
</dbReference>
<evidence type="ECO:0000256" key="2">
    <source>
        <dbReference type="ARBA" id="ARBA00011900"/>
    </source>
</evidence>
<dbReference type="InterPro" id="IPR002052">
    <property type="entry name" value="DNA_methylase_N6_adenine_CS"/>
</dbReference>
<keyword evidence="3" id="KW-0489">Methyltransferase</keyword>
<feature type="domain" description="Type II methyltransferase M.Eco57I C-terminal" evidence="8">
    <location>
        <begin position="290"/>
        <end position="505"/>
    </location>
</feature>
<keyword evidence="5" id="KW-0949">S-adenosyl-L-methionine</keyword>
<evidence type="ECO:0000313" key="10">
    <source>
        <dbReference type="Proteomes" id="UP000008701"/>
    </source>
</evidence>
<dbReference type="PANTHER" id="PTHR33841:SF5">
    <property type="entry name" value="DNA METHYLASE (MODIFICATION METHYLASE) (METHYLTRANSFERASE)-RELATED"/>
    <property type="match status" value="1"/>
</dbReference>
<dbReference type="Proteomes" id="UP000008701">
    <property type="component" value="Chromosome"/>
</dbReference>
<dbReference type="InterPro" id="IPR054520">
    <property type="entry name" value="M_Eco57I_C"/>
</dbReference>
<dbReference type="GO" id="GO:0003676">
    <property type="term" value="F:nucleic acid binding"/>
    <property type="evidence" value="ECO:0007669"/>
    <property type="project" value="InterPro"/>
</dbReference>
<dbReference type="PRINTS" id="PR00507">
    <property type="entry name" value="N12N6MTFRASE"/>
</dbReference>
<sequence>MTVLQDTFEANRLRLQSELDAGKTQAERNRLGQFATPTALALDILTYASTLIPEDEPVRFLDPAVGTGSFFSAFRQVFPAGRIDSALGFEVDTHYGEPATHIWRDTGFTIRLADFTASEPSVPFNLVICNPPYVRHHHLQNGDKLRLQAKTACASGMKISGLAGLYCHFLGLSHSWMAEGGIAGWLIPSEFMDVNYGKAIKRYLLEKVTLLKIHRFDPDDVQFADALVSSAVVWFRKAPPPENHQVSFTFGGSLLEPRCSRDVLAEDLAREAKWTRFPKATGIGTKEARALIADFFHIRRGIATGDNAFFILDRKEIVAKNLPMELFRPILPSPRYLVENEILAAADGYPLLDRQLFLLDTKLPEETIKERYPALYAYLEEGKAVGVHERYLCRNRTPWYSQENRPSAPIVCTYLGRSNTKSGRPFRFILNNSMATVANVYLALYPKPQLAKAVSQNPSLIRSVWEVLNRITPEQLLGESRVYGGGLHKLEPNELANVDASQIAELIPDFKMESGVEQLGLF</sequence>
<dbReference type="Gene3D" id="3.40.50.150">
    <property type="entry name" value="Vaccinia Virus protein VP39"/>
    <property type="match status" value="1"/>
</dbReference>
<keyword evidence="4" id="KW-0808">Transferase</keyword>
<dbReference type="EMBL" id="CP000492">
    <property type="protein sequence ID" value="ABL65523.1"/>
    <property type="molecule type" value="Genomic_DNA"/>
</dbReference>
<dbReference type="SUPFAM" id="SSF53335">
    <property type="entry name" value="S-adenosyl-L-methionine-dependent methyltransferases"/>
    <property type="match status" value="1"/>
</dbReference>
<evidence type="ECO:0000256" key="6">
    <source>
        <dbReference type="ARBA" id="ARBA00047942"/>
    </source>
</evidence>